<accession>A0A2P8FDK3</accession>
<dbReference type="RefSeq" id="WP_106608433.1">
    <property type="nucleotide sequence ID" value="NZ_PYGJ01000005.1"/>
</dbReference>
<comment type="caution">
    <text evidence="2">The sequence shown here is derived from an EMBL/GenBank/DDBJ whole genome shotgun (WGS) entry which is preliminary data.</text>
</comment>
<evidence type="ECO:0000313" key="3">
    <source>
        <dbReference type="Proteomes" id="UP000240418"/>
    </source>
</evidence>
<organism evidence="2 3">
    <name type="scientific">Shimia abyssi</name>
    <dbReference type="NCBI Taxonomy" id="1662395"/>
    <lineage>
        <taxon>Bacteria</taxon>
        <taxon>Pseudomonadati</taxon>
        <taxon>Pseudomonadota</taxon>
        <taxon>Alphaproteobacteria</taxon>
        <taxon>Rhodobacterales</taxon>
        <taxon>Roseobacteraceae</taxon>
    </lineage>
</organism>
<dbReference type="SUPFAM" id="SSF52540">
    <property type="entry name" value="P-loop containing nucleoside triphosphate hydrolases"/>
    <property type="match status" value="1"/>
</dbReference>
<dbReference type="AlphaFoldDB" id="A0A2P8FDK3"/>
<evidence type="ECO:0000313" key="2">
    <source>
        <dbReference type="EMBL" id="PSL19787.1"/>
    </source>
</evidence>
<feature type="domain" description="KAP NTPase" evidence="1">
    <location>
        <begin position="23"/>
        <end position="330"/>
    </location>
</feature>
<dbReference type="InterPro" id="IPR027417">
    <property type="entry name" value="P-loop_NTPase"/>
</dbReference>
<evidence type="ECO:0000259" key="1">
    <source>
        <dbReference type="Pfam" id="PF07693"/>
    </source>
</evidence>
<protein>
    <submittedName>
        <fullName evidence="2">KAP-like P-loop domain-containing protein</fullName>
    </submittedName>
</protein>
<proteinExistence type="predicted"/>
<keyword evidence="3" id="KW-1185">Reference proteome</keyword>
<gene>
    <name evidence="2" type="ORF">CLV88_105210</name>
</gene>
<dbReference type="InterPro" id="IPR011646">
    <property type="entry name" value="KAP_P-loop"/>
</dbReference>
<name>A0A2P8FDK3_9RHOB</name>
<reference evidence="2 3" key="1">
    <citation type="submission" date="2018-03" db="EMBL/GenBank/DDBJ databases">
        <title>Genomic Encyclopedia of Archaeal and Bacterial Type Strains, Phase II (KMG-II): from individual species to whole genera.</title>
        <authorList>
            <person name="Goeker M."/>
        </authorList>
    </citation>
    <scope>NUCLEOTIDE SEQUENCE [LARGE SCALE GENOMIC DNA]</scope>
    <source>
        <strain evidence="2 3">DSM 100673</strain>
    </source>
</reference>
<dbReference type="OrthoDB" id="88903at2"/>
<dbReference type="EMBL" id="PYGJ01000005">
    <property type="protein sequence ID" value="PSL19787.1"/>
    <property type="molecule type" value="Genomic_DNA"/>
</dbReference>
<dbReference type="Pfam" id="PF07693">
    <property type="entry name" value="KAP_NTPase"/>
    <property type="match status" value="1"/>
</dbReference>
<sequence>MSDEKSVDPWVKDRLDYSAVGESFGNLIRSVDDAKVISIEAGFGRGKTFFRKAWAKQLCIEGEVVVEIDAQLSDHSGDPVVTFIGALIDALPKEDKSGRQKAFEKGKRVAGLAGRMTAGAVLRAGTGMALDTAGDYIASQASEVQSLETAVNAVEQDLSKQAGKLIGAQLAAEKVRQEELPEQLTALREALTKKGKTDRVVILIDELDRCHPDYAIALLEAMKLVFDHPGFVFCLMVNAAYLESLAAHRFGEMKSGEKYLDKFVDIRLKLPDTVEVRAAATKELFGTLPLEVPYGDAPEFSVKAAAELAEQIVLASVLSIRQIKRALLKVELAMRCYRDQPIDGPLLVFLEFRSRLSAGEAETISDFLKRSNLVPELAQVAWTEGKFGDQKFYRGRLQKLPNENQCRLLLTIPRDRFLPPDDKRYYDEYKICELLSQHYVPSHQAMLDVVARFDAVPEASAQEI</sequence>
<dbReference type="Proteomes" id="UP000240418">
    <property type="component" value="Unassembled WGS sequence"/>
</dbReference>